<feature type="region of interest" description="Disordered" evidence="1">
    <location>
        <begin position="475"/>
        <end position="513"/>
    </location>
</feature>
<dbReference type="OMA" id="IDWSPPR"/>
<dbReference type="OrthoDB" id="5342360at2759"/>
<dbReference type="EMBL" id="AQGS01000129">
    <property type="protein sequence ID" value="EPS42102.1"/>
    <property type="molecule type" value="Genomic_DNA"/>
</dbReference>
<feature type="compositionally biased region" description="Basic and acidic residues" evidence="1">
    <location>
        <begin position="649"/>
        <end position="660"/>
    </location>
</feature>
<evidence type="ECO:0000313" key="2">
    <source>
        <dbReference type="EMBL" id="EPS42102.1"/>
    </source>
</evidence>
<feature type="compositionally biased region" description="Basic and acidic residues" evidence="1">
    <location>
        <begin position="1145"/>
        <end position="1158"/>
    </location>
</feature>
<dbReference type="AlphaFoldDB" id="S8C358"/>
<organism evidence="2 3">
    <name type="scientific">Dactylellina haptotyla (strain CBS 200.50)</name>
    <name type="common">Nematode-trapping fungus</name>
    <name type="synonym">Monacrosporium haptotylum</name>
    <dbReference type="NCBI Taxonomy" id="1284197"/>
    <lineage>
        <taxon>Eukaryota</taxon>
        <taxon>Fungi</taxon>
        <taxon>Dikarya</taxon>
        <taxon>Ascomycota</taxon>
        <taxon>Pezizomycotina</taxon>
        <taxon>Orbiliomycetes</taxon>
        <taxon>Orbiliales</taxon>
        <taxon>Orbiliaceae</taxon>
        <taxon>Dactylellina</taxon>
    </lineage>
</organism>
<feature type="region of interest" description="Disordered" evidence="1">
    <location>
        <begin position="768"/>
        <end position="1091"/>
    </location>
</feature>
<feature type="compositionally biased region" description="Acidic residues" evidence="1">
    <location>
        <begin position="995"/>
        <end position="1010"/>
    </location>
</feature>
<accession>S8C358</accession>
<evidence type="ECO:0000313" key="3">
    <source>
        <dbReference type="Proteomes" id="UP000015100"/>
    </source>
</evidence>
<name>S8C358_DACHA</name>
<proteinExistence type="predicted"/>
<keyword evidence="3" id="KW-1185">Reference proteome</keyword>
<feature type="region of interest" description="Disordered" evidence="1">
    <location>
        <begin position="533"/>
        <end position="735"/>
    </location>
</feature>
<reference evidence="2 3" key="1">
    <citation type="journal article" date="2013" name="PLoS Genet.">
        <title>Genomic mechanisms accounting for the adaptation to parasitism in nematode-trapping fungi.</title>
        <authorList>
            <person name="Meerupati T."/>
            <person name="Andersson K.M."/>
            <person name="Friman E."/>
            <person name="Kumar D."/>
            <person name="Tunlid A."/>
            <person name="Ahren D."/>
        </authorList>
    </citation>
    <scope>NUCLEOTIDE SEQUENCE [LARGE SCALE GENOMIC DNA]</scope>
    <source>
        <strain evidence="2 3">CBS 200.50</strain>
    </source>
</reference>
<feature type="compositionally biased region" description="Basic and acidic residues" evidence="1">
    <location>
        <begin position="672"/>
        <end position="684"/>
    </location>
</feature>
<feature type="compositionally biased region" description="Polar residues" evidence="1">
    <location>
        <begin position="533"/>
        <end position="556"/>
    </location>
</feature>
<feature type="compositionally biased region" description="Basic and acidic residues" evidence="1">
    <location>
        <begin position="840"/>
        <end position="851"/>
    </location>
</feature>
<gene>
    <name evidence="2" type="ORF">H072_3812</name>
</gene>
<evidence type="ECO:0000256" key="1">
    <source>
        <dbReference type="SAM" id="MobiDB-lite"/>
    </source>
</evidence>
<feature type="compositionally biased region" description="Acidic residues" evidence="1">
    <location>
        <begin position="889"/>
        <end position="902"/>
    </location>
</feature>
<dbReference type="HOGENOM" id="CLU_256203_0_0_1"/>
<sequence>MNHLHEFIKQDLGTELQQLLRDRDQAREQRKQRKLPTTTDLKNYQNKLAKPIDWSPPRHVVTPFRDHPQYVQFIKVRSNLEPGVSFSATVGDGVVSIKAFFKFNAAGNHEDPQFVSALRQVRVGTILCLKKYRFRFLGTCYKGFSEGLKREDQDELALSVKSLCRSNLKSLGYYSNVATMGGYRLARDLPPLTEPSLEIHDFQVLGGDDHIYGETQDVSKDPEIKNACDTLPASPIALPHPEQWSRVFVNAIAEIWYNELAWLVFSQNLTTEENTNLFETKTTFSRKFRPSKKPILKAAKIAMQNVFEPIYEEDATIGRLFEIKRVFNDTKPILESRSQNLPPRLSYIPGTHRPMPTKGSRYSISYRSSSSAVSSQLDGFGTQSFATQFPARQRASNPSASDLVNMDLERRVSRFKLGEIADQEYTNFCEIIRSFYDKVKDGCFQEKQELGIIYDHISDFYATQTLNKLTILRSQSREASEPAVKPNPIRASKQTDAAPEPLPAKEATATPSKTQNLIGLERLKAMLAAAKSPNTSIDNSKLVSTPRSAGSLTPTTLEPREKHGIKQVVPATSRRHSAIPNLRSTEVEKAAPPRVQPEVLLPRSEQKSLPTIKANNKHRHQSSPMVLDKQLEPPSSTRISDASRAQRTRPTEQEKSESAPKGRRREVPPPVDIEKRSPKIKVEEQEPEFIQEDFIVKPEPPAPGPIQRQPIQTEPDRDFLPDAPAVVPAQPSEPEDLLTRITRMLDLIHKEQEVDRLLPERTRVPKDQAAMLSKSSSLWPPPKVELQKHSLATQPKRALKGAPPRKLQYPRDFEPYHSTIESWSTEGPRELEQNANTTDVRSEPQAAREQHVFTLENQPEATEEDQEVDWSPTPPSQLKQPGAVRMVEELQDDEAEEEDSDAESILNNEPPPGSSMEPPVEPSQLAPTQMSLRAGASRAITSSAAPARGKSSPPRARPMAFGAGSSPPPSSMPATPHNETDEEGDKEMIGREEAEKEVDEGEDEKPEEEIQVLQTQTQPSQEDDEDVFETAGESQEGTLPERQEQSPERIISSSQLSRPTTPTASPNATKRKADELDSSPVKAGSHASPRIVRIKALKTDDESANQNLGRLTKNLEAAARAGKAVIRKTLNISDAELDPTNLNSEEERIRRDRESFLN</sequence>
<comment type="caution">
    <text evidence="2">The sequence shown here is derived from an EMBL/GenBank/DDBJ whole genome shotgun (WGS) entry which is preliminary data.</text>
</comment>
<feature type="compositionally biased region" description="Polar residues" evidence="1">
    <location>
        <begin position="633"/>
        <end position="645"/>
    </location>
</feature>
<protein>
    <submittedName>
        <fullName evidence="2">Uncharacterized protein</fullName>
    </submittedName>
</protein>
<dbReference type="Proteomes" id="UP000015100">
    <property type="component" value="Unassembled WGS sequence"/>
</dbReference>
<reference evidence="3" key="2">
    <citation type="submission" date="2013-04" db="EMBL/GenBank/DDBJ databases">
        <title>Genomic mechanisms accounting for the adaptation to parasitism in nematode-trapping fungi.</title>
        <authorList>
            <person name="Ahren D.G."/>
        </authorList>
    </citation>
    <scope>NUCLEOTIDE SEQUENCE [LARGE SCALE GENOMIC DNA]</scope>
    <source>
        <strain evidence="3">CBS 200.50</strain>
    </source>
</reference>
<feature type="compositionally biased region" description="Polar residues" evidence="1">
    <location>
        <begin position="1051"/>
        <end position="1068"/>
    </location>
</feature>
<feature type="region of interest" description="Disordered" evidence="1">
    <location>
        <begin position="1139"/>
        <end position="1158"/>
    </location>
</feature>